<accession>A0A0E9VR10</accession>
<sequence length="12" mass="1378">MIGFSQHKGLFI</sequence>
<proteinExistence type="predicted"/>
<reference evidence="1" key="2">
    <citation type="journal article" date="2015" name="Fish Shellfish Immunol.">
        <title>Early steps in the European eel (Anguilla anguilla)-Vibrio vulnificus interaction in the gills: Role of the RtxA13 toxin.</title>
        <authorList>
            <person name="Callol A."/>
            <person name="Pajuelo D."/>
            <person name="Ebbesson L."/>
            <person name="Teles M."/>
            <person name="MacKenzie S."/>
            <person name="Amaro C."/>
        </authorList>
    </citation>
    <scope>NUCLEOTIDE SEQUENCE</scope>
</reference>
<reference evidence="1" key="1">
    <citation type="submission" date="2014-11" db="EMBL/GenBank/DDBJ databases">
        <authorList>
            <person name="Amaro Gonzalez C."/>
        </authorList>
    </citation>
    <scope>NUCLEOTIDE SEQUENCE</scope>
</reference>
<organism evidence="1">
    <name type="scientific">Anguilla anguilla</name>
    <name type="common">European freshwater eel</name>
    <name type="synonym">Muraena anguilla</name>
    <dbReference type="NCBI Taxonomy" id="7936"/>
    <lineage>
        <taxon>Eukaryota</taxon>
        <taxon>Metazoa</taxon>
        <taxon>Chordata</taxon>
        <taxon>Craniata</taxon>
        <taxon>Vertebrata</taxon>
        <taxon>Euteleostomi</taxon>
        <taxon>Actinopterygii</taxon>
        <taxon>Neopterygii</taxon>
        <taxon>Teleostei</taxon>
        <taxon>Anguilliformes</taxon>
        <taxon>Anguillidae</taxon>
        <taxon>Anguilla</taxon>
    </lineage>
</organism>
<dbReference type="EMBL" id="GBXM01028066">
    <property type="protein sequence ID" value="JAH80511.1"/>
    <property type="molecule type" value="Transcribed_RNA"/>
</dbReference>
<evidence type="ECO:0000313" key="1">
    <source>
        <dbReference type="EMBL" id="JAH80511.1"/>
    </source>
</evidence>
<protein>
    <submittedName>
        <fullName evidence="1">Uncharacterized protein</fullName>
    </submittedName>
</protein>
<name>A0A0E9VR10_ANGAN</name>